<comment type="cofactor">
    <cofactor evidence="1">
        <name>Co(2+)</name>
        <dbReference type="ChEBI" id="CHEBI:48828"/>
    </cofactor>
</comment>
<evidence type="ECO:0000256" key="12">
    <source>
        <dbReference type="ARBA" id="ARBA00061423"/>
    </source>
</evidence>
<sequence>MAVLSKLQPERVFHYFEELCQIPHGSHNTKQVSDWLANFAKERGLWYSQDEANNIIIKKPAAKGCEAAPTVILQGHCDMVCEKTPESNHDFTKDPLELMIEGDFVTAKDTTLGGDDGIAVAYILALLEDDTLRAPAIEAVITTDEEVGLLGAKALDTSQLEGRRLINLDSEEEGYLWVGCAGGLRALSTLNVERVSAKGAVMDVVIDGLKGGHSGAEIDKNRANSNKLMGRFLWELGKTVPYRLAGLEGGLKDNAIPRSTTAKIVVEASAQKDVFTAAIKCQQDLRGEYSGSDEGITIRCRQYGEAECRVLKDGDKEKALFLLNFAPWGVVKMSGDIEGLVETSSNPGVMKLEEEKFLLDFSIRSSKGSAKKALAEKLTALTEFLGGSCAMSGDYPAWEYRKDSPLRDLMADTYEEMFGEKPLVQAIHAGLECGLFYEKMPGLDCVSFGPTMHDIHTTEETLSISSTERMWNYLIKVLEKLAG</sequence>
<name>A0A9D1ETH5_9FIRM</name>
<evidence type="ECO:0000256" key="6">
    <source>
        <dbReference type="ARBA" id="ARBA00022833"/>
    </source>
</evidence>
<evidence type="ECO:0000256" key="7">
    <source>
        <dbReference type="ARBA" id="ARBA00023049"/>
    </source>
</evidence>
<evidence type="ECO:0000313" key="19">
    <source>
        <dbReference type="EMBL" id="HIS31944.1"/>
    </source>
</evidence>
<dbReference type="Pfam" id="PF07687">
    <property type="entry name" value="M20_dimer"/>
    <property type="match status" value="1"/>
</dbReference>
<evidence type="ECO:0000313" key="20">
    <source>
        <dbReference type="Proteomes" id="UP000823935"/>
    </source>
</evidence>
<evidence type="ECO:0000256" key="17">
    <source>
        <dbReference type="ARBA" id="ARBA00078074"/>
    </source>
</evidence>
<dbReference type="FunFam" id="3.40.630.10:FF:000015">
    <property type="entry name" value="Aminoacyl-histidine dipeptidase PepD"/>
    <property type="match status" value="1"/>
</dbReference>
<dbReference type="GO" id="GO:0006508">
    <property type="term" value="P:proteolysis"/>
    <property type="evidence" value="ECO:0007669"/>
    <property type="project" value="UniProtKB-KW"/>
</dbReference>
<reference evidence="19" key="1">
    <citation type="submission" date="2020-10" db="EMBL/GenBank/DDBJ databases">
        <authorList>
            <person name="Gilroy R."/>
        </authorList>
    </citation>
    <scope>NUCLEOTIDE SEQUENCE</scope>
    <source>
        <strain evidence="19">CHK190-19873</strain>
    </source>
</reference>
<reference evidence="19" key="2">
    <citation type="journal article" date="2021" name="PeerJ">
        <title>Extensive microbial diversity within the chicken gut microbiome revealed by metagenomics and culture.</title>
        <authorList>
            <person name="Gilroy R."/>
            <person name="Ravi A."/>
            <person name="Getino M."/>
            <person name="Pursley I."/>
            <person name="Horton D.L."/>
            <person name="Alikhan N.F."/>
            <person name="Baker D."/>
            <person name="Gharbi K."/>
            <person name="Hall N."/>
            <person name="Watson M."/>
            <person name="Adriaenssens E.M."/>
            <person name="Foster-Nyarko E."/>
            <person name="Jarju S."/>
            <person name="Secka A."/>
            <person name="Antonio M."/>
            <person name="Oren A."/>
            <person name="Chaudhuri R.R."/>
            <person name="La Ragione R."/>
            <person name="Hildebrand F."/>
            <person name="Pallen M.J."/>
        </authorList>
    </citation>
    <scope>NUCLEOTIDE SEQUENCE</scope>
    <source>
        <strain evidence="19">CHK190-19873</strain>
    </source>
</reference>
<dbReference type="CDD" id="cd03890">
    <property type="entry name" value="M20_pepD"/>
    <property type="match status" value="1"/>
</dbReference>
<dbReference type="InterPro" id="IPR011650">
    <property type="entry name" value="Peptidase_M20_dimer"/>
</dbReference>
<evidence type="ECO:0000256" key="15">
    <source>
        <dbReference type="ARBA" id="ARBA00076004"/>
    </source>
</evidence>
<dbReference type="Proteomes" id="UP000823935">
    <property type="component" value="Unassembled WGS sequence"/>
</dbReference>
<keyword evidence="3" id="KW-0645">Protease</keyword>
<dbReference type="InterPro" id="IPR001160">
    <property type="entry name" value="Peptidase_M20C"/>
</dbReference>
<keyword evidence="5" id="KW-0378">Hydrolase</keyword>
<dbReference type="NCBIfam" id="TIGR01893">
    <property type="entry name" value="aa-his-dipept"/>
    <property type="match status" value="1"/>
</dbReference>
<evidence type="ECO:0000256" key="1">
    <source>
        <dbReference type="ARBA" id="ARBA00001941"/>
    </source>
</evidence>
<dbReference type="GO" id="GO:0070573">
    <property type="term" value="F:metallodipeptidase activity"/>
    <property type="evidence" value="ECO:0007669"/>
    <property type="project" value="TreeGrafter"/>
</dbReference>
<dbReference type="PRINTS" id="PR00934">
    <property type="entry name" value="XHISDIPTASE"/>
</dbReference>
<evidence type="ECO:0000256" key="4">
    <source>
        <dbReference type="ARBA" id="ARBA00022723"/>
    </source>
</evidence>
<evidence type="ECO:0000256" key="16">
    <source>
        <dbReference type="ARBA" id="ARBA00077688"/>
    </source>
</evidence>
<dbReference type="Gene3D" id="3.40.630.10">
    <property type="entry name" value="Zn peptidases"/>
    <property type="match status" value="2"/>
</dbReference>
<keyword evidence="4" id="KW-0479">Metal-binding</keyword>
<comment type="similarity">
    <text evidence="12">Belongs to the peptidase M20C family.</text>
</comment>
<dbReference type="EMBL" id="DVIQ01000062">
    <property type="protein sequence ID" value="HIS31944.1"/>
    <property type="molecule type" value="Genomic_DNA"/>
</dbReference>
<evidence type="ECO:0000256" key="14">
    <source>
        <dbReference type="ARBA" id="ARBA00075285"/>
    </source>
</evidence>
<evidence type="ECO:0000256" key="10">
    <source>
        <dbReference type="ARBA" id="ARBA00038976"/>
    </source>
</evidence>
<evidence type="ECO:0000259" key="18">
    <source>
        <dbReference type="Pfam" id="PF07687"/>
    </source>
</evidence>
<dbReference type="PANTHER" id="PTHR43501:SF1">
    <property type="entry name" value="CYTOSOL NON-SPECIFIC DIPEPTIDASE"/>
    <property type="match status" value="1"/>
</dbReference>
<keyword evidence="6" id="KW-0862">Zinc</keyword>
<proteinExistence type="inferred from homology"/>
<organism evidence="19 20">
    <name type="scientific">Candidatus Limivivens intestinipullorum</name>
    <dbReference type="NCBI Taxonomy" id="2840858"/>
    <lineage>
        <taxon>Bacteria</taxon>
        <taxon>Bacillati</taxon>
        <taxon>Bacillota</taxon>
        <taxon>Clostridia</taxon>
        <taxon>Lachnospirales</taxon>
        <taxon>Lachnospiraceae</taxon>
        <taxon>Lachnospiraceae incertae sedis</taxon>
        <taxon>Candidatus Limivivens</taxon>
    </lineage>
</organism>
<comment type="cofactor">
    <cofactor evidence="2">
        <name>Zn(2+)</name>
        <dbReference type="ChEBI" id="CHEBI:29105"/>
    </cofactor>
</comment>
<dbReference type="PANTHER" id="PTHR43501">
    <property type="entry name" value="CYTOSOL NON-SPECIFIC DIPEPTIDASE"/>
    <property type="match status" value="1"/>
</dbReference>
<protein>
    <recommendedName>
        <fullName evidence="13">Cytosol non-specific dipeptidase</fullName>
        <ecNumber evidence="10">3.4.13.18</ecNumber>
    </recommendedName>
    <alternativeName>
        <fullName evidence="16">Aminoacyl-histidine dipeptidase</fullName>
    </alternativeName>
    <alternativeName>
        <fullName evidence="15">Beta-alanyl-histidine dipeptidase</fullName>
    </alternativeName>
    <alternativeName>
        <fullName evidence="14">Carnosinase</fullName>
    </alternativeName>
    <alternativeName>
        <fullName evidence="11">Peptidase D</fullName>
    </alternativeName>
    <alternativeName>
        <fullName evidence="17">Xaa-His dipeptidase</fullName>
    </alternativeName>
</protein>
<dbReference type="InterPro" id="IPR002933">
    <property type="entry name" value="Peptidase_M20"/>
</dbReference>
<dbReference type="SUPFAM" id="SSF53187">
    <property type="entry name" value="Zn-dependent exopeptidases"/>
    <property type="match status" value="1"/>
</dbReference>
<dbReference type="GO" id="GO:0046872">
    <property type="term" value="F:metal ion binding"/>
    <property type="evidence" value="ECO:0007669"/>
    <property type="project" value="UniProtKB-KW"/>
</dbReference>
<evidence type="ECO:0000256" key="13">
    <source>
        <dbReference type="ARBA" id="ARBA00071271"/>
    </source>
</evidence>
<dbReference type="GO" id="GO:0005829">
    <property type="term" value="C:cytosol"/>
    <property type="evidence" value="ECO:0007669"/>
    <property type="project" value="TreeGrafter"/>
</dbReference>
<evidence type="ECO:0000256" key="9">
    <source>
        <dbReference type="ARBA" id="ARBA00036421"/>
    </source>
</evidence>
<accession>A0A9D1ETH5</accession>
<dbReference type="FunFam" id="3.40.630.10:FF:000018">
    <property type="entry name" value="Aminoacyl-histidine dipeptidase PepD"/>
    <property type="match status" value="1"/>
</dbReference>
<comment type="catalytic activity">
    <reaction evidence="9">
        <text>Hydrolysis of dipeptides, preferentially hydrophobic dipeptides including prolyl amino acids.</text>
        <dbReference type="EC" id="3.4.13.18"/>
    </reaction>
</comment>
<dbReference type="Pfam" id="PF01546">
    <property type="entry name" value="Peptidase_M20"/>
    <property type="match status" value="1"/>
</dbReference>
<dbReference type="PIRSF" id="PIRSF016599">
    <property type="entry name" value="Xaa-His_dipept"/>
    <property type="match status" value="1"/>
</dbReference>
<gene>
    <name evidence="19" type="ORF">IAB44_10420</name>
</gene>
<evidence type="ECO:0000256" key="3">
    <source>
        <dbReference type="ARBA" id="ARBA00022670"/>
    </source>
</evidence>
<feature type="domain" description="Peptidase M20 dimerisation" evidence="18">
    <location>
        <begin position="208"/>
        <end position="280"/>
    </location>
</feature>
<evidence type="ECO:0000256" key="5">
    <source>
        <dbReference type="ARBA" id="ARBA00022801"/>
    </source>
</evidence>
<evidence type="ECO:0000256" key="2">
    <source>
        <dbReference type="ARBA" id="ARBA00001947"/>
    </source>
</evidence>
<dbReference type="EC" id="3.4.13.18" evidence="10"/>
<evidence type="ECO:0000256" key="8">
    <source>
        <dbReference type="ARBA" id="ARBA00023285"/>
    </source>
</evidence>
<keyword evidence="8" id="KW-0170">Cobalt</keyword>
<keyword evidence="7" id="KW-0482">Metalloprotease</keyword>
<dbReference type="AlphaFoldDB" id="A0A9D1ETH5"/>
<evidence type="ECO:0000256" key="11">
    <source>
        <dbReference type="ARBA" id="ARBA00044252"/>
    </source>
</evidence>
<comment type="caution">
    <text evidence="19">The sequence shown here is derived from an EMBL/GenBank/DDBJ whole genome shotgun (WGS) entry which is preliminary data.</text>
</comment>